<sequence>MAMGTMSKKRLYAIAALMPAIIVMVASIGSAGRSLGRFSGRALSLMSAREEITFCTPVGSHNWDASPFVSLDPLYYARNLSRQAEK</sequence>
<reference evidence="1 2" key="1">
    <citation type="submission" date="2014-04" db="EMBL/GenBank/DDBJ databases">
        <authorList>
            <consortium name="DOE Joint Genome Institute"/>
            <person name="Kuo A."/>
            <person name="Kohler A."/>
            <person name="Nagy L.G."/>
            <person name="Floudas D."/>
            <person name="Copeland A."/>
            <person name="Barry K.W."/>
            <person name="Cichocki N."/>
            <person name="Veneault-Fourrey C."/>
            <person name="LaButti K."/>
            <person name="Lindquist E.A."/>
            <person name="Lipzen A."/>
            <person name="Lundell T."/>
            <person name="Morin E."/>
            <person name="Murat C."/>
            <person name="Sun H."/>
            <person name="Tunlid A."/>
            <person name="Henrissat B."/>
            <person name="Grigoriev I.V."/>
            <person name="Hibbett D.S."/>
            <person name="Martin F."/>
            <person name="Nordberg H.P."/>
            <person name="Cantor M.N."/>
            <person name="Hua S.X."/>
        </authorList>
    </citation>
    <scope>NUCLEOTIDE SEQUENCE [LARGE SCALE GENOMIC DNA]</scope>
    <source>
        <strain evidence="1 2">Foug A</strain>
    </source>
</reference>
<accession>A0A0C2YTB8</accession>
<evidence type="ECO:0000313" key="2">
    <source>
        <dbReference type="Proteomes" id="UP000053989"/>
    </source>
</evidence>
<dbReference type="AlphaFoldDB" id="A0A0C2YTB8"/>
<evidence type="ECO:0000313" key="1">
    <source>
        <dbReference type="EMBL" id="KIM52918.1"/>
    </source>
</evidence>
<dbReference type="EMBL" id="KN822195">
    <property type="protein sequence ID" value="KIM52918.1"/>
    <property type="molecule type" value="Genomic_DNA"/>
</dbReference>
<gene>
    <name evidence="1" type="ORF">SCLCIDRAFT_479173</name>
</gene>
<dbReference type="InParanoid" id="A0A0C2YTB8"/>
<organism evidence="1 2">
    <name type="scientific">Scleroderma citrinum Foug A</name>
    <dbReference type="NCBI Taxonomy" id="1036808"/>
    <lineage>
        <taxon>Eukaryota</taxon>
        <taxon>Fungi</taxon>
        <taxon>Dikarya</taxon>
        <taxon>Basidiomycota</taxon>
        <taxon>Agaricomycotina</taxon>
        <taxon>Agaricomycetes</taxon>
        <taxon>Agaricomycetidae</taxon>
        <taxon>Boletales</taxon>
        <taxon>Sclerodermatineae</taxon>
        <taxon>Sclerodermataceae</taxon>
        <taxon>Scleroderma</taxon>
    </lineage>
</organism>
<proteinExistence type="predicted"/>
<reference evidence="2" key="2">
    <citation type="submission" date="2015-01" db="EMBL/GenBank/DDBJ databases">
        <title>Evolutionary Origins and Diversification of the Mycorrhizal Mutualists.</title>
        <authorList>
            <consortium name="DOE Joint Genome Institute"/>
            <consortium name="Mycorrhizal Genomics Consortium"/>
            <person name="Kohler A."/>
            <person name="Kuo A."/>
            <person name="Nagy L.G."/>
            <person name="Floudas D."/>
            <person name="Copeland A."/>
            <person name="Barry K.W."/>
            <person name="Cichocki N."/>
            <person name="Veneault-Fourrey C."/>
            <person name="LaButti K."/>
            <person name="Lindquist E.A."/>
            <person name="Lipzen A."/>
            <person name="Lundell T."/>
            <person name="Morin E."/>
            <person name="Murat C."/>
            <person name="Riley R."/>
            <person name="Ohm R."/>
            <person name="Sun H."/>
            <person name="Tunlid A."/>
            <person name="Henrissat B."/>
            <person name="Grigoriev I.V."/>
            <person name="Hibbett D.S."/>
            <person name="Martin F."/>
        </authorList>
    </citation>
    <scope>NUCLEOTIDE SEQUENCE [LARGE SCALE GENOMIC DNA]</scope>
    <source>
        <strain evidence="2">Foug A</strain>
    </source>
</reference>
<dbReference type="Proteomes" id="UP000053989">
    <property type="component" value="Unassembled WGS sequence"/>
</dbReference>
<protein>
    <submittedName>
        <fullName evidence="1">Uncharacterized protein</fullName>
    </submittedName>
</protein>
<keyword evidence="2" id="KW-1185">Reference proteome</keyword>
<name>A0A0C2YTB8_9AGAM</name>
<dbReference type="HOGENOM" id="CLU_2499177_0_0_1"/>